<reference evidence="1 2" key="1">
    <citation type="submission" date="2019-04" db="EMBL/GenBank/DDBJ databases">
        <title>High contiguity whole genome sequence and gene annotation resource for two Venturia nashicola isolates.</title>
        <authorList>
            <person name="Prokchorchik M."/>
            <person name="Won K."/>
            <person name="Lee Y."/>
            <person name="Choi E.D."/>
            <person name="Segonzac C."/>
            <person name="Sohn K.H."/>
        </authorList>
    </citation>
    <scope>NUCLEOTIDE SEQUENCE [LARGE SCALE GENOMIC DNA]</scope>
    <source>
        <strain evidence="1 2">PRI2</strain>
    </source>
</reference>
<dbReference type="OrthoDB" id="160645at2759"/>
<keyword evidence="2" id="KW-1185">Reference proteome</keyword>
<comment type="caution">
    <text evidence="1">The sequence shown here is derived from an EMBL/GenBank/DDBJ whole genome shotgun (WGS) entry which is preliminary data.</text>
</comment>
<dbReference type="EMBL" id="SNSC02000021">
    <property type="protein sequence ID" value="TID15371.1"/>
    <property type="molecule type" value="Genomic_DNA"/>
</dbReference>
<dbReference type="AlphaFoldDB" id="A0A4Z1NL40"/>
<evidence type="ECO:0000313" key="1">
    <source>
        <dbReference type="EMBL" id="TID15371.1"/>
    </source>
</evidence>
<organism evidence="1 2">
    <name type="scientific">Venturia nashicola</name>
    <dbReference type="NCBI Taxonomy" id="86259"/>
    <lineage>
        <taxon>Eukaryota</taxon>
        <taxon>Fungi</taxon>
        <taxon>Dikarya</taxon>
        <taxon>Ascomycota</taxon>
        <taxon>Pezizomycotina</taxon>
        <taxon>Dothideomycetes</taxon>
        <taxon>Pleosporomycetidae</taxon>
        <taxon>Venturiales</taxon>
        <taxon>Venturiaceae</taxon>
        <taxon>Venturia</taxon>
    </lineage>
</organism>
<protein>
    <recommendedName>
        <fullName evidence="3">Apple domain-containing protein</fullName>
    </recommendedName>
</protein>
<sequence length="683" mass="70471">MSCTFDAACLTSAVSGAQPSFAFSSNDTNYFGIPAQFTSSNGVKCYTDDSVSFSPIIKHGTVTQTCLWAGGAQSLYCPSLKISAIETGTHTISYSAADGYTPFLVTSFIVDTAQATATKTAPAYVTQTANAVTLNDTNTISLPALTTTQLSTIIASGETQYANTTITITQTRNQVSNLTSTVTHDYTSTLFANATQTQTMYQNNTSTCSAAATVNLTSTTTQPGATYTVGSNTTSTATSLVLTTSTLIHSLTSTTTTMTTSTELIPTTSSTIVPITSSTMIPILSNSTSIVSYLSATYHVSTSSDVMTIVIGSTTSTLSGSSYGGYGNSSATLPSTVITSGQSSLVPVASPTETTSVATSIAASATLSATASASASATIITCPGNDGQNYTAPSGDLFTIECYNDRLDLAVSTGTQVTVATGDLGACMDACDSNAQCVDVTLSGVTCYLKNSLEVSYGARLVTSKSKAVPLASTRRQYRSRFVRKSRVNTDPRVHPREINAASHPKMLLGEKDERACPGGCTGWGGPASTFTAVTTTVTSTSISTFQATFSQTFVATTLTGAVNVVNNVTSTAAPITSTNTFTATATEVAYQTSIVYTDVTSIHTVYQTNYAISTTTLANNIPCLSTSTSKTTQLTTATVTLPAIAFTTGATTTIPTTSVVIVSSTTANVGLTATYAANITIR</sequence>
<accession>A0A4Z1NL40</accession>
<proteinExistence type="predicted"/>
<evidence type="ECO:0000313" key="2">
    <source>
        <dbReference type="Proteomes" id="UP000298493"/>
    </source>
</evidence>
<name>A0A4Z1NL40_9PEZI</name>
<dbReference type="STRING" id="86259.A0A4Z1NL40"/>
<evidence type="ECO:0008006" key="3">
    <source>
        <dbReference type="Google" id="ProtNLM"/>
    </source>
</evidence>
<dbReference type="Proteomes" id="UP000298493">
    <property type="component" value="Unassembled WGS sequence"/>
</dbReference>
<gene>
    <name evidence="1" type="ORF">E6O75_ATG08624</name>
</gene>